<dbReference type="SMART" id="SM00028">
    <property type="entry name" value="TPR"/>
    <property type="match status" value="6"/>
</dbReference>
<feature type="repeat" description="TPR" evidence="1">
    <location>
        <begin position="659"/>
        <end position="692"/>
    </location>
</feature>
<evidence type="ECO:0000259" key="3">
    <source>
        <dbReference type="Pfam" id="PF00931"/>
    </source>
</evidence>
<dbReference type="Pfam" id="PF00931">
    <property type="entry name" value="NB-ARC"/>
    <property type="match status" value="1"/>
</dbReference>
<evidence type="ECO:0000313" key="6">
    <source>
        <dbReference type="Proteomes" id="UP000053617"/>
    </source>
</evidence>
<dbReference type="InterPro" id="IPR002182">
    <property type="entry name" value="NB-ARC"/>
</dbReference>
<dbReference type="InterPro" id="IPR042197">
    <property type="entry name" value="Apaf_helical"/>
</dbReference>
<feature type="signal peptide" evidence="2">
    <location>
        <begin position="1"/>
        <end position="19"/>
    </location>
</feature>
<protein>
    <recommendedName>
        <fullName evidence="7">NACHT-NTPase and P-loop NTPases N-terminal domain-containing protein</fullName>
    </recommendedName>
</protein>
<dbReference type="GeneID" id="25299186"/>
<dbReference type="PRINTS" id="PR00381">
    <property type="entry name" value="KINESINLIGHT"/>
</dbReference>
<evidence type="ECO:0000313" key="5">
    <source>
        <dbReference type="EMBL" id="KIW99702.1"/>
    </source>
</evidence>
<dbReference type="InterPro" id="IPR027417">
    <property type="entry name" value="P-loop_NTPase"/>
</dbReference>
<dbReference type="RefSeq" id="XP_013266839.1">
    <property type="nucleotide sequence ID" value="XM_013411385.1"/>
</dbReference>
<dbReference type="Gene3D" id="3.40.50.300">
    <property type="entry name" value="P-loop containing nucleotide triphosphate hydrolases"/>
    <property type="match status" value="1"/>
</dbReference>
<feature type="domain" description="NACHT-NTPase and P-loop NTPases N-terminal" evidence="4">
    <location>
        <begin position="14"/>
        <end position="135"/>
    </location>
</feature>
<dbReference type="PANTHER" id="PTHR46082:SF6">
    <property type="entry name" value="AAA+ ATPASE DOMAIN-CONTAINING PROTEIN-RELATED"/>
    <property type="match status" value="1"/>
</dbReference>
<evidence type="ECO:0000256" key="2">
    <source>
        <dbReference type="SAM" id="SignalP"/>
    </source>
</evidence>
<dbReference type="Gene3D" id="1.25.40.10">
    <property type="entry name" value="Tetratricopeptide repeat domain"/>
    <property type="match status" value="3"/>
</dbReference>
<evidence type="ECO:0000256" key="1">
    <source>
        <dbReference type="PROSITE-ProRule" id="PRU00339"/>
    </source>
</evidence>
<dbReference type="STRING" id="1442369.A0A0D2GMW6"/>
<dbReference type="PANTHER" id="PTHR46082">
    <property type="entry name" value="ATP/GTP-BINDING PROTEIN-RELATED"/>
    <property type="match status" value="1"/>
</dbReference>
<feature type="repeat" description="TPR" evidence="1">
    <location>
        <begin position="743"/>
        <end position="776"/>
    </location>
</feature>
<dbReference type="AlphaFoldDB" id="A0A0D2GMW6"/>
<dbReference type="Proteomes" id="UP000053617">
    <property type="component" value="Unassembled WGS sequence"/>
</dbReference>
<dbReference type="EMBL" id="KN847485">
    <property type="protein sequence ID" value="KIW99702.1"/>
    <property type="molecule type" value="Genomic_DNA"/>
</dbReference>
<feature type="repeat" description="TPR" evidence="1">
    <location>
        <begin position="701"/>
        <end position="734"/>
    </location>
</feature>
<dbReference type="SUPFAM" id="SSF52540">
    <property type="entry name" value="P-loop containing nucleoside triphosphate hydrolases"/>
    <property type="match status" value="1"/>
</dbReference>
<name>A0A0D2GMW6_9EURO</name>
<dbReference type="PROSITE" id="PS50005">
    <property type="entry name" value="TPR"/>
    <property type="match status" value="5"/>
</dbReference>
<dbReference type="Gene3D" id="1.10.8.430">
    <property type="entry name" value="Helical domain of apoptotic protease-activating factors"/>
    <property type="match status" value="1"/>
</dbReference>
<feature type="domain" description="NB-ARC" evidence="3">
    <location>
        <begin position="246"/>
        <end position="388"/>
    </location>
</feature>
<reference evidence="5 6" key="1">
    <citation type="submission" date="2015-01" db="EMBL/GenBank/DDBJ databases">
        <title>The Genome Sequence of Rhinocladiella mackenzie CBS 650.93.</title>
        <authorList>
            <consortium name="The Broad Institute Genomics Platform"/>
            <person name="Cuomo C."/>
            <person name="de Hoog S."/>
            <person name="Gorbushina A."/>
            <person name="Stielow B."/>
            <person name="Teixiera M."/>
            <person name="Abouelleil A."/>
            <person name="Chapman S.B."/>
            <person name="Priest M."/>
            <person name="Young S.K."/>
            <person name="Wortman J."/>
            <person name="Nusbaum C."/>
            <person name="Birren B."/>
        </authorList>
    </citation>
    <scope>NUCLEOTIDE SEQUENCE [LARGE SCALE GENOMIC DNA]</scope>
    <source>
        <strain evidence="5 6">CBS 650.93</strain>
    </source>
</reference>
<dbReference type="InterPro" id="IPR011990">
    <property type="entry name" value="TPR-like_helical_dom_sf"/>
</dbReference>
<accession>A0A0D2GMW6</accession>
<keyword evidence="2" id="KW-0732">Signal</keyword>
<dbReference type="InterPro" id="IPR053137">
    <property type="entry name" value="NLR-like"/>
</dbReference>
<dbReference type="Pfam" id="PF13424">
    <property type="entry name" value="TPR_12"/>
    <property type="match status" value="4"/>
</dbReference>
<dbReference type="OrthoDB" id="4161066at2759"/>
<evidence type="ECO:0008006" key="7">
    <source>
        <dbReference type="Google" id="ProtNLM"/>
    </source>
</evidence>
<evidence type="ECO:0000259" key="4">
    <source>
        <dbReference type="Pfam" id="PF17107"/>
    </source>
</evidence>
<proteinExistence type="predicted"/>
<dbReference type="Pfam" id="PF17107">
    <property type="entry name" value="SesA"/>
    <property type="match status" value="1"/>
</dbReference>
<dbReference type="InterPro" id="IPR019734">
    <property type="entry name" value="TPR_rpt"/>
</dbReference>
<keyword evidence="1" id="KW-0802">TPR repeat</keyword>
<sequence>MSGIGEASLVLGLISSIIAIYDGAHEIYDAASDVNRLPRKFQLAAEQIPLVLHILGLAERNIRASGVSQDALQNATPILERCKESAAVVKEIFDKTVPSKDATRSERYKKAVGIKLKSNKVKEQMEEAVKSMQLLALYQLFQDAEALKDIQEALEQLGQVPDEEPPPHFVHSGCGPLNAHTGTGNVESYSHFGPGDIYKKVDFSFRKPVGVCLGQVPCIDSKLFVGRESELDEMKVVLQSVDPSFGERRVVLGGTGGIGKTQLAIAYARHNHNVYDSVLWFDAASEITLKDSLRSMAQVIFDAQEPGVLKGEQTLAHVHRWLSDPKNTRWLLIYDNYDDPGRFRIEAYYPPVSHGAIIVTTRRPDLVHGKPVRVQPILDVEENLKILQTRSGREGVEADPHARRLAERLDGLPLALATAGAYLSQSTFTFERYLQEYECRWNFDVRRPQQLQEYQNRTLYTTWDLSYTRLEIEDAEAAKFLKSLAYFDHQSLWYELFLGGLTDDTPQWLQDIVSNDVDFESVMRRLTAYCFLEVRVPLQSWSMHTCVHDWTLAALNTTIDVQQYWYAVDSVGASVDEDDWQILGHLKYTRLVAHARWVAQDRFCGHGLGDNIVLDRLEKVFTIALLLQQQIQLGEAEQMYRRALTGYEKTLGAEHISTLGTVNNLGLLYTKQGKLSEAEQMYRRALAGMKKVLGVDHLSTINTVNNLGLLYAEQSKLNEAEQMYQRALTGYEKVFGVDHLSTLSTFNNLGNLYAEQGKLSEAEQMYRRALAGREKVSGVDHLSTLDTINNLGLLYRYQGKLGEAEQMYQRALTGYEKTQEAGHTSTLSTVNNLGLLYHDQGKLSEAELMYRRALAGYEKALGSNHTSTLITVNNLGKLSEAELMYRRALAGKEKALGANHISTLSVIHNLGLLYAQQGKLSEAEQMYRRALAGYEMALGVDHTSTLTIAHNLGLLYAKQGKLGEAE</sequence>
<dbReference type="InterPro" id="IPR031352">
    <property type="entry name" value="SesA"/>
</dbReference>
<keyword evidence="6" id="KW-1185">Reference proteome</keyword>
<dbReference type="VEuPathDB" id="FungiDB:Z518_11115"/>
<organism evidence="5 6">
    <name type="scientific">Rhinocladiella mackenziei CBS 650.93</name>
    <dbReference type="NCBI Taxonomy" id="1442369"/>
    <lineage>
        <taxon>Eukaryota</taxon>
        <taxon>Fungi</taxon>
        <taxon>Dikarya</taxon>
        <taxon>Ascomycota</taxon>
        <taxon>Pezizomycotina</taxon>
        <taxon>Eurotiomycetes</taxon>
        <taxon>Chaetothyriomycetidae</taxon>
        <taxon>Chaetothyriales</taxon>
        <taxon>Herpotrichiellaceae</taxon>
        <taxon>Rhinocladiella</taxon>
    </lineage>
</organism>
<dbReference type="HOGENOM" id="CLU_000288_125_8_1"/>
<gene>
    <name evidence="5" type="ORF">Z518_11115</name>
</gene>
<feature type="repeat" description="TPR" evidence="1">
    <location>
        <begin position="904"/>
        <end position="937"/>
    </location>
</feature>
<feature type="chain" id="PRO_5002242723" description="NACHT-NTPase and P-loop NTPases N-terminal domain-containing protein" evidence="2">
    <location>
        <begin position="20"/>
        <end position="966"/>
    </location>
</feature>
<feature type="repeat" description="TPR" evidence="1">
    <location>
        <begin position="785"/>
        <end position="818"/>
    </location>
</feature>
<dbReference type="GO" id="GO:0043531">
    <property type="term" value="F:ADP binding"/>
    <property type="evidence" value="ECO:0007669"/>
    <property type="project" value="InterPro"/>
</dbReference>
<dbReference type="SUPFAM" id="SSF48452">
    <property type="entry name" value="TPR-like"/>
    <property type="match status" value="1"/>
</dbReference>